<dbReference type="RefSeq" id="WP_213540383.1">
    <property type="nucleotide sequence ID" value="NZ_AP023418.1"/>
</dbReference>
<accession>A0A810QAN5</accession>
<evidence type="ECO:0000313" key="2">
    <source>
        <dbReference type="Proteomes" id="UP000681035"/>
    </source>
</evidence>
<name>A0A810QAN5_9FIRM</name>
<protein>
    <submittedName>
        <fullName evidence="1">Uncharacterized protein</fullName>
    </submittedName>
</protein>
<gene>
    <name evidence="1" type="ORF">MM50RIKEN_13860</name>
</gene>
<evidence type="ECO:0000313" key="1">
    <source>
        <dbReference type="EMBL" id="BCK81623.1"/>
    </source>
</evidence>
<organism evidence="1 2">
    <name type="scientific">Vescimonas coprocola</name>
    <dbReference type="NCBI Taxonomy" id="2714355"/>
    <lineage>
        <taxon>Bacteria</taxon>
        <taxon>Bacillati</taxon>
        <taxon>Bacillota</taxon>
        <taxon>Clostridia</taxon>
        <taxon>Eubacteriales</taxon>
        <taxon>Oscillospiraceae</taxon>
        <taxon>Vescimonas</taxon>
    </lineage>
</organism>
<sequence length="71" mass="8112">MEKCQCYIHSLKQGETHVLGEATILKRIGDNDYLAEYNGVKCHAIFNPFAGRYFVDDVYGVIRSSPDRDSR</sequence>
<dbReference type="KEGG" id="vcop:MM50RIKEN_13860"/>
<dbReference type="AlphaFoldDB" id="A0A810QAN5"/>
<proteinExistence type="predicted"/>
<dbReference type="EMBL" id="AP023418">
    <property type="protein sequence ID" value="BCK81623.1"/>
    <property type="molecule type" value="Genomic_DNA"/>
</dbReference>
<dbReference type="Proteomes" id="UP000681035">
    <property type="component" value="Chromosome"/>
</dbReference>
<keyword evidence="2" id="KW-1185">Reference proteome</keyword>
<reference evidence="1" key="1">
    <citation type="submission" date="2020-09" db="EMBL/GenBank/DDBJ databases">
        <title>New species isolated from human feces.</title>
        <authorList>
            <person name="Kitahara M."/>
            <person name="Shigeno Y."/>
            <person name="Shime M."/>
            <person name="Matsumoto Y."/>
            <person name="Nakamura S."/>
            <person name="Motooka D."/>
            <person name="Fukuoka S."/>
            <person name="Nishikawa H."/>
            <person name="Benno Y."/>
        </authorList>
    </citation>
    <scope>NUCLEOTIDE SEQUENCE</scope>
    <source>
        <strain evidence="1">MM50</strain>
    </source>
</reference>